<comment type="caution">
    <text evidence="2">The sequence shown here is derived from an EMBL/GenBank/DDBJ whole genome shotgun (WGS) entry which is preliminary data.</text>
</comment>
<dbReference type="OrthoDB" id="5901321at2759"/>
<evidence type="ECO:0000313" key="2">
    <source>
        <dbReference type="EMBL" id="CAD2188089.1"/>
    </source>
</evidence>
<gene>
    <name evidence="2" type="ORF">MENT_LOCUS40715</name>
</gene>
<sequence>MLTTLKVDLPKTENGNKGLEATNQGGIGSGRNKHGLPEGYTCITGCNPSIIKLKAVNGHPSPVDDGPREKMFTRKGSVQSTLGDKRNVRVKVFCAEEKETGKKGWIRIGANNNPKLFFFVEEAYCEQTTVWNNGLPDGYACITGCNPSIIKLKAVNGHPSPVDEGPIEKSGCQTDVLSCTTRQPISTIAFGNKGSFQSTFENKRNVRAKVICAEEIATEKKGWLRNGVTNNPKLFFFVEEAHCEQTIELNSNT</sequence>
<name>A0A6V7WM58_MELEN</name>
<dbReference type="Proteomes" id="UP000580250">
    <property type="component" value="Unassembled WGS sequence"/>
</dbReference>
<dbReference type="AlphaFoldDB" id="A0A6V7WM58"/>
<organism evidence="2 3">
    <name type="scientific">Meloidogyne enterolobii</name>
    <name type="common">Root-knot nematode worm</name>
    <name type="synonym">Meloidogyne mayaguensis</name>
    <dbReference type="NCBI Taxonomy" id="390850"/>
    <lineage>
        <taxon>Eukaryota</taxon>
        <taxon>Metazoa</taxon>
        <taxon>Ecdysozoa</taxon>
        <taxon>Nematoda</taxon>
        <taxon>Chromadorea</taxon>
        <taxon>Rhabditida</taxon>
        <taxon>Tylenchina</taxon>
        <taxon>Tylenchomorpha</taxon>
        <taxon>Tylenchoidea</taxon>
        <taxon>Meloidogynidae</taxon>
        <taxon>Meloidogyninae</taxon>
        <taxon>Meloidogyne</taxon>
    </lineage>
</organism>
<feature type="region of interest" description="Disordered" evidence="1">
    <location>
        <begin position="1"/>
        <end position="31"/>
    </location>
</feature>
<reference evidence="2 3" key="1">
    <citation type="submission" date="2020-08" db="EMBL/GenBank/DDBJ databases">
        <authorList>
            <person name="Koutsovoulos G."/>
            <person name="Danchin GJ E."/>
        </authorList>
    </citation>
    <scope>NUCLEOTIDE SEQUENCE [LARGE SCALE GENOMIC DNA]</scope>
</reference>
<evidence type="ECO:0000313" key="3">
    <source>
        <dbReference type="Proteomes" id="UP000580250"/>
    </source>
</evidence>
<dbReference type="EMBL" id="CAJEWN010000672">
    <property type="protein sequence ID" value="CAD2188089.1"/>
    <property type="molecule type" value="Genomic_DNA"/>
</dbReference>
<proteinExistence type="predicted"/>
<accession>A0A6V7WM58</accession>
<evidence type="ECO:0000256" key="1">
    <source>
        <dbReference type="SAM" id="MobiDB-lite"/>
    </source>
</evidence>
<protein>
    <submittedName>
        <fullName evidence="2">Uncharacterized protein</fullName>
    </submittedName>
</protein>